<sequence>MKVFAHFSLPGFSNTYLVGPEEGGDAILVDPGCFDEYLLNLVEDHGYYVRHVLVTHGHRNHYQGIKTILRIYDATVYANTPHLDGVLCEMVHEGRRLDLGWVEVRVLSLPGHSRDSVAYVMGPYVFTGDALTSGKVGSPVNPQGKALLIAYLNQKLLALPEHYIVFPGHGPPTTVRTEAAFNVDLRLTPGRGTGVPF</sequence>
<dbReference type="AlphaFoldDB" id="G0GCH2"/>
<dbReference type="HOGENOM" id="CLU_030571_5_4_12"/>
<organism evidence="6 7">
    <name type="scientific">Winmispira thermophila (strain ATCC 700085 / DSM 6578 / Z-1203)</name>
    <name type="common">Spirochaeta thermophila</name>
    <dbReference type="NCBI Taxonomy" id="869211"/>
    <lineage>
        <taxon>Bacteria</taxon>
        <taxon>Pseudomonadati</taxon>
        <taxon>Spirochaetota</taxon>
        <taxon>Spirochaetia</taxon>
        <taxon>Winmispirales</taxon>
        <taxon>Winmispiraceae</taxon>
        <taxon>Winmispira</taxon>
    </lineage>
</organism>
<evidence type="ECO:0000256" key="3">
    <source>
        <dbReference type="ARBA" id="ARBA00022801"/>
    </source>
</evidence>
<dbReference type="InterPro" id="IPR001279">
    <property type="entry name" value="Metallo-B-lactamas"/>
</dbReference>
<evidence type="ECO:0000259" key="5">
    <source>
        <dbReference type="SMART" id="SM00849"/>
    </source>
</evidence>
<dbReference type="Gene3D" id="3.60.15.10">
    <property type="entry name" value="Ribonuclease Z/Hydroxyacylglutathione hydrolase-like"/>
    <property type="match status" value="1"/>
</dbReference>
<dbReference type="CDD" id="cd06262">
    <property type="entry name" value="metallo-hydrolase-like_MBL-fold"/>
    <property type="match status" value="1"/>
</dbReference>
<dbReference type="GO" id="GO:0046872">
    <property type="term" value="F:metal ion binding"/>
    <property type="evidence" value="ECO:0007669"/>
    <property type="project" value="UniProtKB-KW"/>
</dbReference>
<comment type="cofactor">
    <cofactor evidence="1">
        <name>Zn(2+)</name>
        <dbReference type="ChEBI" id="CHEBI:29105"/>
    </cofactor>
</comment>
<protein>
    <submittedName>
        <fullName evidence="6">Beta lactamase like protein</fullName>
    </submittedName>
</protein>
<keyword evidence="4" id="KW-0862">Zinc</keyword>
<dbReference type="STRING" id="869211.Spith_1779"/>
<dbReference type="InterPro" id="IPR036866">
    <property type="entry name" value="RibonucZ/Hydroxyglut_hydro"/>
</dbReference>
<evidence type="ECO:0000256" key="4">
    <source>
        <dbReference type="ARBA" id="ARBA00022833"/>
    </source>
</evidence>
<dbReference type="GO" id="GO:0016787">
    <property type="term" value="F:hydrolase activity"/>
    <property type="evidence" value="ECO:0007669"/>
    <property type="project" value="UniProtKB-KW"/>
</dbReference>
<dbReference type="InterPro" id="IPR051453">
    <property type="entry name" value="MBL_Glyoxalase_II"/>
</dbReference>
<evidence type="ECO:0000256" key="2">
    <source>
        <dbReference type="ARBA" id="ARBA00022723"/>
    </source>
</evidence>
<feature type="domain" description="Metallo-beta-lactamase" evidence="5">
    <location>
        <begin position="12"/>
        <end position="169"/>
    </location>
</feature>
<dbReference type="Pfam" id="PF00753">
    <property type="entry name" value="Lactamase_B"/>
    <property type="match status" value="1"/>
</dbReference>
<dbReference type="PANTHER" id="PTHR46233">
    <property type="entry name" value="HYDROXYACYLGLUTATHIONE HYDROLASE GLOC"/>
    <property type="match status" value="1"/>
</dbReference>
<evidence type="ECO:0000256" key="1">
    <source>
        <dbReference type="ARBA" id="ARBA00001947"/>
    </source>
</evidence>
<keyword evidence="3" id="KW-0378">Hydrolase</keyword>
<keyword evidence="7" id="KW-1185">Reference proteome</keyword>
<dbReference type="SUPFAM" id="SSF56281">
    <property type="entry name" value="Metallo-hydrolase/oxidoreductase"/>
    <property type="match status" value="1"/>
</dbReference>
<reference evidence="6 7" key="1">
    <citation type="submission" date="2011-06" db="EMBL/GenBank/DDBJ databases">
        <title>The complete genome of Spirochaeta thermophila DSM 6578.</title>
        <authorList>
            <consortium name="US DOE Joint Genome Institute (JGI-PGF)"/>
            <person name="Lucas S."/>
            <person name="Lapidus A."/>
            <person name="Bruce D."/>
            <person name="Goodwin L."/>
            <person name="Pitluck S."/>
            <person name="Peters L."/>
            <person name="Kyrpides N."/>
            <person name="Mavromatis K."/>
            <person name="Ivanova N."/>
            <person name="Mikailova N."/>
            <person name="Pagani I."/>
            <person name="Chertkov O."/>
            <person name="Detter J.C."/>
            <person name="Tapia R."/>
            <person name="Han C."/>
            <person name="Land M."/>
            <person name="Hauser L."/>
            <person name="Markowitz V."/>
            <person name="Cheng J.-F."/>
            <person name="Hugenholtz P."/>
            <person name="Woyke T."/>
            <person name="Wu D."/>
            <person name="Spring S."/>
            <person name="Merkhoffer B."/>
            <person name="Schneider S."/>
            <person name="Klenk H.-P."/>
            <person name="Eisen J.A."/>
        </authorList>
    </citation>
    <scope>NUCLEOTIDE SEQUENCE [LARGE SCALE GENOMIC DNA]</scope>
    <source>
        <strain evidence="7">ATCC 700085 / DSM 6578 / Z-1203</strain>
    </source>
</reference>
<dbReference type="PANTHER" id="PTHR46233:SF3">
    <property type="entry name" value="HYDROXYACYLGLUTATHIONE HYDROLASE GLOC"/>
    <property type="match status" value="1"/>
</dbReference>
<dbReference type="OrthoDB" id="358818at2"/>
<dbReference type="EMBL" id="CP002903">
    <property type="protein sequence ID" value="AEJ62038.1"/>
    <property type="molecule type" value="Genomic_DNA"/>
</dbReference>
<keyword evidence="2" id="KW-0479">Metal-binding</keyword>
<dbReference type="Proteomes" id="UP000007254">
    <property type="component" value="Chromosome"/>
</dbReference>
<dbReference type="KEGG" id="stq:Spith_1779"/>
<gene>
    <name evidence="6" type="ordered locus">Spith_1779</name>
</gene>
<dbReference type="SMART" id="SM00849">
    <property type="entry name" value="Lactamase_B"/>
    <property type="match status" value="1"/>
</dbReference>
<evidence type="ECO:0000313" key="6">
    <source>
        <dbReference type="EMBL" id="AEJ62038.1"/>
    </source>
</evidence>
<accession>G0GCH2</accession>
<dbReference type="RefSeq" id="WP_014625367.1">
    <property type="nucleotide sequence ID" value="NC_017583.1"/>
</dbReference>
<evidence type="ECO:0000313" key="7">
    <source>
        <dbReference type="Proteomes" id="UP000007254"/>
    </source>
</evidence>
<proteinExistence type="predicted"/>
<name>G0GCH2_WINT7</name>